<comment type="caution">
    <text evidence="6">The sequence shown here is derived from an EMBL/GenBank/DDBJ whole genome shotgun (WGS) entry which is preliminary data.</text>
</comment>
<dbReference type="GO" id="GO:0008907">
    <property type="term" value="F:integrase activity"/>
    <property type="evidence" value="ECO:0007669"/>
    <property type="project" value="InterPro"/>
</dbReference>
<reference evidence="6" key="2">
    <citation type="submission" date="2019-01" db="EMBL/GenBank/DDBJ databases">
        <authorList>
            <consortium name="NCBI Pathogen Detection Project"/>
        </authorList>
    </citation>
    <scope>NUCLEOTIDE SEQUENCE</scope>
    <source>
        <strain evidence="6">CG07.013</strain>
    </source>
</reference>
<accession>A0A722L580</accession>
<dbReference type="InterPro" id="IPR016177">
    <property type="entry name" value="DNA-bd_dom_sf"/>
</dbReference>
<name>A0A722L580_SALER</name>
<dbReference type="InterPro" id="IPR053876">
    <property type="entry name" value="Phage_int_M"/>
</dbReference>
<evidence type="ECO:0000259" key="5">
    <source>
        <dbReference type="PROSITE" id="PS51900"/>
    </source>
</evidence>
<dbReference type="Gene3D" id="1.10.150.130">
    <property type="match status" value="1"/>
</dbReference>
<dbReference type="EMBL" id="DAAQEG010000041">
    <property type="protein sequence ID" value="HAD8941385.1"/>
    <property type="molecule type" value="Genomic_DNA"/>
</dbReference>
<evidence type="ECO:0000313" key="6">
    <source>
        <dbReference type="EMBL" id="HAD8941385.1"/>
    </source>
</evidence>
<dbReference type="PROSITE" id="PS51900">
    <property type="entry name" value="CB"/>
    <property type="match status" value="1"/>
</dbReference>
<dbReference type="Pfam" id="PF09003">
    <property type="entry name" value="Arm-DNA-bind_1"/>
    <property type="match status" value="1"/>
</dbReference>
<reference evidence="6" key="1">
    <citation type="journal article" date="2018" name="Genome Biol.">
        <title>SKESA: strategic k-mer extension for scrupulous assemblies.</title>
        <authorList>
            <person name="Souvorov A."/>
            <person name="Agarwala R."/>
            <person name="Lipman D.J."/>
        </authorList>
    </citation>
    <scope>NUCLEOTIDE SEQUENCE</scope>
    <source>
        <strain evidence="6">CG07.013</strain>
    </source>
</reference>
<evidence type="ECO:0000256" key="4">
    <source>
        <dbReference type="PROSITE-ProRule" id="PRU01248"/>
    </source>
</evidence>
<protein>
    <submittedName>
        <fullName evidence="6">Integrase</fullName>
    </submittedName>
</protein>
<dbReference type="InterPro" id="IPR010998">
    <property type="entry name" value="Integrase_recombinase_N"/>
</dbReference>
<comment type="similarity">
    <text evidence="1">Belongs to the 'phage' integrase family.</text>
</comment>
<keyword evidence="3 4" id="KW-0238">DNA-binding</keyword>
<feature type="non-terminal residue" evidence="6">
    <location>
        <position position="189"/>
    </location>
</feature>
<evidence type="ECO:0000256" key="1">
    <source>
        <dbReference type="ARBA" id="ARBA00008857"/>
    </source>
</evidence>
<dbReference type="InterPro" id="IPR015094">
    <property type="entry name" value="Integrase_lambda-typ_DNA-bd_N"/>
</dbReference>
<dbReference type="Gene3D" id="3.30.160.60">
    <property type="entry name" value="Classic Zinc Finger"/>
    <property type="match status" value="1"/>
</dbReference>
<dbReference type="SUPFAM" id="SSF54171">
    <property type="entry name" value="DNA-binding domain"/>
    <property type="match status" value="1"/>
</dbReference>
<proteinExistence type="inferred from homology"/>
<gene>
    <name evidence="6" type="ORF">G1365_25675</name>
</gene>
<dbReference type="AlphaFoldDB" id="A0A722L580"/>
<keyword evidence="2" id="KW-0229">DNA integration</keyword>
<dbReference type="GO" id="GO:0003677">
    <property type="term" value="F:DNA binding"/>
    <property type="evidence" value="ECO:0007669"/>
    <property type="project" value="UniProtKB-UniRule"/>
</dbReference>
<feature type="domain" description="Core-binding (CB)" evidence="5">
    <location>
        <begin position="70"/>
        <end position="155"/>
    </location>
</feature>
<dbReference type="InterPro" id="IPR011010">
    <property type="entry name" value="DNA_brk_join_enz"/>
</dbReference>
<evidence type="ECO:0000256" key="2">
    <source>
        <dbReference type="ARBA" id="ARBA00022908"/>
    </source>
</evidence>
<dbReference type="InterPro" id="IPR044068">
    <property type="entry name" value="CB"/>
</dbReference>
<evidence type="ECO:0000256" key="3">
    <source>
        <dbReference type="ARBA" id="ARBA00023125"/>
    </source>
</evidence>
<dbReference type="SUPFAM" id="SSF56349">
    <property type="entry name" value="DNA breaking-rejoining enzymes"/>
    <property type="match status" value="1"/>
</dbReference>
<sequence length="189" mass="21739">MSRKKYDANLPRNLTYRKASKSFFWRNPVTDKEFPLGQIARRDAITQAIEANNFIAQNHTPVALIEKLKGTDSFTVSAWIDRYEVLLQRRSLSVNTYKIRGNQLATVREKMGEIILAEVTTRHIAKFLESWITEGKNTMAGAMRSVLSDMFREAIVEGHIVKNPVEATRIPEIKVARERLQLETYNATR</sequence>
<organism evidence="6">
    <name type="scientific">Salmonella enterica</name>
    <name type="common">Salmonella choleraesuis</name>
    <dbReference type="NCBI Taxonomy" id="28901"/>
    <lineage>
        <taxon>Bacteria</taxon>
        <taxon>Pseudomonadati</taxon>
        <taxon>Pseudomonadota</taxon>
        <taxon>Gammaproteobacteria</taxon>
        <taxon>Enterobacterales</taxon>
        <taxon>Enterobacteriaceae</taxon>
        <taxon>Salmonella</taxon>
    </lineage>
</organism>
<dbReference type="Pfam" id="PF22022">
    <property type="entry name" value="Phage_int_M"/>
    <property type="match status" value="1"/>
</dbReference>